<dbReference type="InterPro" id="IPR003347">
    <property type="entry name" value="JmjC_dom"/>
</dbReference>
<protein>
    <recommendedName>
        <fullName evidence="6">JmjC domain-containing protein</fullName>
    </recommendedName>
</protein>
<dbReference type="GO" id="GO:0016706">
    <property type="term" value="F:2-oxoglutarate-dependent dioxygenase activity"/>
    <property type="evidence" value="ECO:0007669"/>
    <property type="project" value="TreeGrafter"/>
</dbReference>
<dbReference type="Gene3D" id="2.60.120.650">
    <property type="entry name" value="Cupin"/>
    <property type="match status" value="1"/>
</dbReference>
<accession>A0A1C3K349</accession>
<dbReference type="SMART" id="SM00558">
    <property type="entry name" value="JmjC"/>
    <property type="match status" value="1"/>
</dbReference>
<dbReference type="OrthoDB" id="9764016at2"/>
<keyword evidence="5" id="KW-0408">Iron</keyword>
<comment type="cofactor">
    <cofactor evidence="1">
        <name>Fe(2+)</name>
        <dbReference type="ChEBI" id="CHEBI:29033"/>
    </cofactor>
</comment>
<dbReference type="InterPro" id="IPR046799">
    <property type="entry name" value="ROXA-like_wH"/>
</dbReference>
<dbReference type="SUPFAM" id="SSF51197">
    <property type="entry name" value="Clavaminate synthase-like"/>
    <property type="match status" value="1"/>
</dbReference>
<gene>
    <name evidence="7" type="ORF">ODI_01731</name>
    <name evidence="8" type="ORF">ODI_R3081</name>
</gene>
<dbReference type="EMBL" id="LT907988">
    <property type="protein sequence ID" value="SOE50944.1"/>
    <property type="molecule type" value="Genomic_DNA"/>
</dbReference>
<dbReference type="GO" id="GO:0046872">
    <property type="term" value="F:metal ion binding"/>
    <property type="evidence" value="ECO:0007669"/>
    <property type="project" value="UniProtKB-KW"/>
</dbReference>
<evidence type="ECO:0000259" key="6">
    <source>
        <dbReference type="PROSITE" id="PS51184"/>
    </source>
</evidence>
<dbReference type="RefSeq" id="WP_067754789.1">
    <property type="nucleotide sequence ID" value="NZ_LT907988.1"/>
</dbReference>
<keyword evidence="3" id="KW-0223">Dioxygenase</keyword>
<dbReference type="AlphaFoldDB" id="A0A1C3K349"/>
<keyword evidence="4" id="KW-0560">Oxidoreductase</keyword>
<dbReference type="Pfam" id="PF08007">
    <property type="entry name" value="JmjC_2"/>
    <property type="match status" value="1"/>
</dbReference>
<dbReference type="PROSITE" id="PS51184">
    <property type="entry name" value="JMJC"/>
    <property type="match status" value="1"/>
</dbReference>
<evidence type="ECO:0000256" key="2">
    <source>
        <dbReference type="ARBA" id="ARBA00022723"/>
    </source>
</evidence>
<sequence length="396" mass="43445">MNPTLPLALLGGLTPDAFMRKIWQRKPLLIRQAIPGFRCPLSTNDVRKLSRSDDAESRLIWREDDAWQMEPGPFARLPKPAEPGWTLLVQSLEQHLDWAAALMAQFRFIPDARLDDIMVSVASDGGGVGPHFDSYDVFLLQARGKRRWRISQQKDLTLVPDLPLNILQNFHPEEEFVLEAGDMLYLPPQAAHDGIAVGDDCMTLSIGFRSADRATLARGMLEAAAEQLAARSGMPTGPYGEPPLPGPDLSARYRDPGQAATGKPAALPEALVEAAVSAANAVKLDASLATRFLGCWLSEPNARAVFDDAPDDLPMLAEAWPASGRLRLDRRSRMLYRGRQLFINGECAPVAAEAGLRALADARELDVSAAVAKRLSPAARDCLDDWLDAGWLHFER</sequence>
<dbReference type="Pfam" id="PF20514">
    <property type="entry name" value="WHD_ROXA"/>
    <property type="match status" value="1"/>
</dbReference>
<evidence type="ECO:0000313" key="8">
    <source>
        <dbReference type="EMBL" id="SOE50944.1"/>
    </source>
</evidence>
<dbReference type="Proteomes" id="UP000078558">
    <property type="component" value="Chromosome I"/>
</dbReference>
<keyword evidence="9" id="KW-1185">Reference proteome</keyword>
<dbReference type="STRING" id="1851544.ODI_01731"/>
<evidence type="ECO:0000256" key="1">
    <source>
        <dbReference type="ARBA" id="ARBA00001954"/>
    </source>
</evidence>
<dbReference type="Gene3D" id="3.40.366.30">
    <property type="entry name" value="50S ribosomal protein L16 arginine hydroxylase, Chain A, Domain 2"/>
    <property type="match status" value="1"/>
</dbReference>
<organism evidence="7 9">
    <name type="scientific">Orrella dioscoreae</name>
    <dbReference type="NCBI Taxonomy" id="1851544"/>
    <lineage>
        <taxon>Bacteria</taxon>
        <taxon>Pseudomonadati</taxon>
        <taxon>Pseudomonadota</taxon>
        <taxon>Betaproteobacteria</taxon>
        <taxon>Burkholderiales</taxon>
        <taxon>Alcaligenaceae</taxon>
        <taxon>Orrella</taxon>
    </lineage>
</organism>
<dbReference type="PANTHER" id="PTHR13096">
    <property type="entry name" value="MINA53 MYC INDUCED NUCLEAR ANTIGEN"/>
    <property type="match status" value="1"/>
</dbReference>
<evidence type="ECO:0000313" key="9">
    <source>
        <dbReference type="Proteomes" id="UP000078558"/>
    </source>
</evidence>
<reference evidence="7 9" key="1">
    <citation type="submission" date="2016-06" db="EMBL/GenBank/DDBJ databases">
        <authorList>
            <person name="Kjaerup R.B."/>
            <person name="Dalgaard T.S."/>
            <person name="Juul-Madsen H.R."/>
        </authorList>
    </citation>
    <scope>NUCLEOTIDE SEQUENCE [LARGE SCALE GENOMIC DNA]</scope>
    <source>
        <strain evidence="7">Orrdi1</strain>
    </source>
</reference>
<evidence type="ECO:0000313" key="7">
    <source>
        <dbReference type="EMBL" id="SBT25923.1"/>
    </source>
</evidence>
<feature type="domain" description="JmjC" evidence="6">
    <location>
        <begin position="98"/>
        <end position="225"/>
    </location>
</feature>
<dbReference type="EMBL" id="FLRC01000023">
    <property type="protein sequence ID" value="SBT25923.1"/>
    <property type="molecule type" value="Genomic_DNA"/>
</dbReference>
<proteinExistence type="predicted"/>
<evidence type="ECO:0000256" key="3">
    <source>
        <dbReference type="ARBA" id="ARBA00022964"/>
    </source>
</evidence>
<reference evidence="8 9" key="2">
    <citation type="submission" date="2017-08" db="EMBL/GenBank/DDBJ databases">
        <authorList>
            <person name="de Groot N.N."/>
        </authorList>
    </citation>
    <scope>NUCLEOTIDE SEQUENCE [LARGE SCALE GENOMIC DNA]</scope>
    <source>
        <strain evidence="8">Orrdi1</strain>
    </source>
</reference>
<evidence type="ECO:0000256" key="4">
    <source>
        <dbReference type="ARBA" id="ARBA00023002"/>
    </source>
</evidence>
<evidence type="ECO:0000256" key="5">
    <source>
        <dbReference type="ARBA" id="ARBA00023004"/>
    </source>
</evidence>
<name>A0A1C3K349_9BURK</name>
<dbReference type="PANTHER" id="PTHR13096:SF8">
    <property type="entry name" value="RIBOSOMAL OXYGENASE 1"/>
    <property type="match status" value="1"/>
</dbReference>
<dbReference type="InterPro" id="IPR039994">
    <property type="entry name" value="NO66-like"/>
</dbReference>
<dbReference type="KEGG" id="odi:ODI_R3081"/>
<keyword evidence="2" id="KW-0479">Metal-binding</keyword>